<dbReference type="Pfam" id="PF00440">
    <property type="entry name" value="TetR_N"/>
    <property type="match status" value="1"/>
</dbReference>
<dbReference type="FunFam" id="1.10.10.60:FF:000141">
    <property type="entry name" value="TetR family transcriptional regulator"/>
    <property type="match status" value="1"/>
</dbReference>
<evidence type="ECO:0000256" key="3">
    <source>
        <dbReference type="ARBA" id="ARBA00023163"/>
    </source>
</evidence>
<organism evidence="7 8">
    <name type="scientific">Tistrella mobilis (strain KA081020-065)</name>
    <dbReference type="NCBI Taxonomy" id="1110502"/>
    <lineage>
        <taxon>Bacteria</taxon>
        <taxon>Pseudomonadati</taxon>
        <taxon>Pseudomonadota</taxon>
        <taxon>Alphaproteobacteria</taxon>
        <taxon>Geminicoccales</taxon>
        <taxon>Geminicoccaceae</taxon>
        <taxon>Tistrella</taxon>
    </lineage>
</organism>
<dbReference type="PRINTS" id="PR00455">
    <property type="entry name" value="HTHTETR"/>
</dbReference>
<feature type="region of interest" description="Disordered" evidence="5">
    <location>
        <begin position="1"/>
        <end position="20"/>
    </location>
</feature>
<keyword evidence="1" id="KW-0805">Transcription regulation</keyword>
<dbReference type="InterPro" id="IPR023772">
    <property type="entry name" value="DNA-bd_HTH_TetR-type_CS"/>
</dbReference>
<evidence type="ECO:0000256" key="4">
    <source>
        <dbReference type="PROSITE-ProRule" id="PRU00335"/>
    </source>
</evidence>
<dbReference type="AlphaFoldDB" id="I3TS34"/>
<dbReference type="KEGG" id="tmo:TMO_a0169"/>
<keyword evidence="7" id="KW-0614">Plasmid</keyword>
<dbReference type="PANTHER" id="PTHR30055:SF234">
    <property type="entry name" value="HTH-TYPE TRANSCRIPTIONAL REGULATOR BETI"/>
    <property type="match status" value="1"/>
</dbReference>
<dbReference type="Gene3D" id="1.10.10.60">
    <property type="entry name" value="Homeodomain-like"/>
    <property type="match status" value="1"/>
</dbReference>
<dbReference type="SUPFAM" id="SSF48498">
    <property type="entry name" value="Tetracyclin repressor-like, C-terminal domain"/>
    <property type="match status" value="1"/>
</dbReference>
<evidence type="ECO:0000313" key="8">
    <source>
        <dbReference type="Proteomes" id="UP000005258"/>
    </source>
</evidence>
<evidence type="ECO:0000256" key="1">
    <source>
        <dbReference type="ARBA" id="ARBA00023015"/>
    </source>
</evidence>
<dbReference type="PROSITE" id="PS50977">
    <property type="entry name" value="HTH_TETR_2"/>
    <property type="match status" value="1"/>
</dbReference>
<keyword evidence="3" id="KW-0804">Transcription</keyword>
<dbReference type="InterPro" id="IPR041490">
    <property type="entry name" value="KstR2_TetR_C"/>
</dbReference>
<dbReference type="HOGENOM" id="CLU_069356_12_2_5"/>
<dbReference type="EMBL" id="CP003237">
    <property type="protein sequence ID" value="AFK55572.1"/>
    <property type="molecule type" value="Genomic_DNA"/>
</dbReference>
<feature type="DNA-binding region" description="H-T-H motif" evidence="4">
    <location>
        <begin position="45"/>
        <end position="64"/>
    </location>
</feature>
<dbReference type="InterPro" id="IPR001647">
    <property type="entry name" value="HTH_TetR"/>
</dbReference>
<evidence type="ECO:0000313" key="7">
    <source>
        <dbReference type="EMBL" id="AFK55572.1"/>
    </source>
</evidence>
<geneLocation type="plasmid" evidence="7 8">
    <name>pTM1</name>
</geneLocation>
<dbReference type="InterPro" id="IPR036271">
    <property type="entry name" value="Tet_transcr_reg_TetR-rel_C_sf"/>
</dbReference>
<dbReference type="RefSeq" id="WP_014747249.1">
    <property type="nucleotide sequence ID" value="NC_017957.2"/>
</dbReference>
<dbReference type="InterPro" id="IPR009057">
    <property type="entry name" value="Homeodomain-like_sf"/>
</dbReference>
<dbReference type="Gene3D" id="1.10.357.10">
    <property type="entry name" value="Tetracycline Repressor, domain 2"/>
    <property type="match status" value="1"/>
</dbReference>
<protein>
    <submittedName>
        <fullName evidence="7">TetR family transcriptional regulator</fullName>
    </submittedName>
</protein>
<keyword evidence="2 4" id="KW-0238">DNA-binding</keyword>
<keyword evidence="8" id="KW-1185">Reference proteome</keyword>
<dbReference type="Pfam" id="PF17932">
    <property type="entry name" value="TetR_C_24"/>
    <property type="match status" value="1"/>
</dbReference>
<dbReference type="InterPro" id="IPR050109">
    <property type="entry name" value="HTH-type_TetR-like_transc_reg"/>
</dbReference>
<gene>
    <name evidence="7" type="primary">fadR</name>
    <name evidence="7" type="ordered locus">TMO_a0169</name>
</gene>
<dbReference type="PANTHER" id="PTHR30055">
    <property type="entry name" value="HTH-TYPE TRANSCRIPTIONAL REGULATOR RUTR"/>
    <property type="match status" value="1"/>
</dbReference>
<dbReference type="GO" id="GO:0000976">
    <property type="term" value="F:transcription cis-regulatory region binding"/>
    <property type="evidence" value="ECO:0007669"/>
    <property type="project" value="TreeGrafter"/>
</dbReference>
<dbReference type="GO" id="GO:0003700">
    <property type="term" value="F:DNA-binding transcription factor activity"/>
    <property type="evidence" value="ECO:0007669"/>
    <property type="project" value="TreeGrafter"/>
</dbReference>
<name>I3TS34_TISMK</name>
<accession>I3TS34</accession>
<dbReference type="SUPFAM" id="SSF46689">
    <property type="entry name" value="Homeodomain-like"/>
    <property type="match status" value="1"/>
</dbReference>
<evidence type="ECO:0000256" key="5">
    <source>
        <dbReference type="SAM" id="MobiDB-lite"/>
    </source>
</evidence>
<proteinExistence type="predicted"/>
<evidence type="ECO:0000256" key="2">
    <source>
        <dbReference type="ARBA" id="ARBA00023125"/>
    </source>
</evidence>
<feature type="domain" description="HTH tetR-type" evidence="6">
    <location>
        <begin position="22"/>
        <end position="82"/>
    </location>
</feature>
<dbReference type="Proteomes" id="UP000005258">
    <property type="component" value="Plasmid pTM1"/>
</dbReference>
<sequence length="238" mass="26496">MTETSPETAAAPRKRGPRPKTLARTRTILETAHDVFAERGYEAASISEIARRVGIAEGTIYKHFDSKKDLLGQVLCRYYEGLIAELEENLPHIAGFREKLRYVLGFHLQKMLINAGISKVFLREARSHDDYFESTLLEANRRYTGITLRIVEDGIRAGDVRADFPVRLVRYLVFGTLEHVAWRALSGRGRIEVAAVADALTDVLIQGMRPAGTTDPAVPLLDRLEAVVARIEAAAPSK</sequence>
<evidence type="ECO:0000259" key="6">
    <source>
        <dbReference type="PROSITE" id="PS50977"/>
    </source>
</evidence>
<dbReference type="PROSITE" id="PS01081">
    <property type="entry name" value="HTH_TETR_1"/>
    <property type="match status" value="1"/>
</dbReference>
<dbReference type="PATRIC" id="fig|1110502.3.peg.3826"/>
<reference evidence="7 8" key="1">
    <citation type="journal article" date="2012" name="J. Am. Chem. Soc.">
        <title>Bacterial biosynthesis and maturation of the didemnin anti-cancer agents.</title>
        <authorList>
            <person name="Xu Y."/>
            <person name="Kersten R.D."/>
            <person name="Nam S.J."/>
            <person name="Lu L."/>
            <person name="Al-Suwailem A.M."/>
            <person name="Zheng H."/>
            <person name="Fenical W."/>
            <person name="Dorrestein P.C."/>
            <person name="Moore B.S."/>
            <person name="Qian P.Y."/>
        </authorList>
    </citation>
    <scope>NUCLEOTIDE SEQUENCE [LARGE SCALE GENOMIC DNA]</scope>
    <source>
        <strain evidence="7 8">KA081020-065</strain>
    </source>
</reference>